<evidence type="ECO:0000313" key="5">
    <source>
        <dbReference type="Proteomes" id="UP000596196"/>
    </source>
</evidence>
<name>A0A0B5SI60_BACMY</name>
<keyword evidence="2" id="KW-0808">Transferase</keyword>
<dbReference type="InterPro" id="IPR011004">
    <property type="entry name" value="Trimer_LpxA-like_sf"/>
</dbReference>
<feature type="transmembrane region" description="Helical" evidence="1">
    <location>
        <begin position="15"/>
        <end position="36"/>
    </location>
</feature>
<organism evidence="2 4">
    <name type="scientific">Bacillus mycoides</name>
    <dbReference type="NCBI Taxonomy" id="1405"/>
    <lineage>
        <taxon>Bacteria</taxon>
        <taxon>Bacillati</taxon>
        <taxon>Bacillota</taxon>
        <taxon>Bacilli</taxon>
        <taxon>Bacillales</taxon>
        <taxon>Bacillaceae</taxon>
        <taxon>Bacillus</taxon>
        <taxon>Bacillus cereus group</taxon>
    </lineage>
</organism>
<keyword evidence="1" id="KW-0812">Transmembrane</keyword>
<evidence type="ECO:0000313" key="3">
    <source>
        <dbReference type="EMBL" id="QQA15828.1"/>
    </source>
</evidence>
<keyword evidence="1" id="KW-1133">Transmembrane helix</keyword>
<dbReference type="RefSeq" id="WP_002184608.1">
    <property type="nucleotide sequence ID" value="NZ_CM125442.1"/>
</dbReference>
<dbReference type="GeneID" id="92886191"/>
<evidence type="ECO:0000313" key="2">
    <source>
        <dbReference type="EMBL" id="OOR06292.1"/>
    </source>
</evidence>
<dbReference type="GO" id="GO:0016746">
    <property type="term" value="F:acyltransferase activity"/>
    <property type="evidence" value="ECO:0007669"/>
    <property type="project" value="UniProtKB-KW"/>
</dbReference>
<accession>A0A0B5SI60</accession>
<accession>A0A1S9T8Q2</accession>
<dbReference type="Proteomes" id="UP000190696">
    <property type="component" value="Unassembled WGS sequence"/>
</dbReference>
<reference evidence="2 4" key="1">
    <citation type="submission" date="2017-01" db="EMBL/GenBank/DDBJ databases">
        <title>Bacillus cereus isolates.</title>
        <authorList>
            <person name="Beno S.M."/>
        </authorList>
    </citation>
    <scope>NUCLEOTIDE SEQUENCE [LARGE SCALE GENOMIC DNA]</scope>
    <source>
        <strain evidence="2 4">FSL W7-1108</strain>
    </source>
</reference>
<dbReference type="AlphaFoldDB" id="A0A0B5SI60"/>
<keyword evidence="3" id="KW-0012">Acyltransferase</keyword>
<evidence type="ECO:0000313" key="4">
    <source>
        <dbReference type="Proteomes" id="UP000190696"/>
    </source>
</evidence>
<dbReference type="Gene3D" id="2.160.10.10">
    <property type="entry name" value="Hexapeptide repeat proteins"/>
    <property type="match status" value="1"/>
</dbReference>
<keyword evidence="5" id="KW-1185">Reference proteome</keyword>
<dbReference type="PANTHER" id="PTHR23416">
    <property type="entry name" value="SIALIC ACID SYNTHASE-RELATED"/>
    <property type="match status" value="1"/>
</dbReference>
<sequence length="190" mass="20977">MKKLRGREKAKKFQFFLRIVIGIWSLFPRKVLYSLLVLNRNLPGYLGLGIRYTIFKVLCKSCGENVLIGPGVYFFKLENLVVGDNVSFHPLCYIDATGGVEIQKDVSIAHNCTIVSFEHDYTSGTIYRDNPVISNPISIGSNVWLGAGVRVLSGTIIENNVVIGAGSIVKGKINKDSLYVGVPAKKIKEI</sequence>
<dbReference type="KEGG" id="bmyo:BG05_777"/>
<proteinExistence type="predicted"/>
<reference evidence="3 5" key="2">
    <citation type="submission" date="2020-12" db="EMBL/GenBank/DDBJ databases">
        <title>FDA dAtabase for Regulatory Grade micrObial Sequences (FDA-ARGOS): Supporting development and validation of Infectious Disease Dx tests.</title>
        <authorList>
            <person name="Nelson B."/>
            <person name="Plummer A."/>
            <person name="Tallon L."/>
            <person name="Sadzewicz L."/>
            <person name="Zhao X."/>
            <person name="Boylan J."/>
            <person name="Ott S."/>
            <person name="Bowen H."/>
            <person name="Vavikolanu K."/>
            <person name="Mehta A."/>
            <person name="Aluvathingal J."/>
            <person name="Nadendla S."/>
            <person name="Myers T."/>
            <person name="Yan Y."/>
            <person name="Sichtig H."/>
        </authorList>
    </citation>
    <scope>NUCLEOTIDE SEQUENCE [LARGE SCALE GENOMIC DNA]</scope>
    <source>
        <strain evidence="3 5">FDAARGOS_924</strain>
    </source>
</reference>
<protein>
    <submittedName>
        <fullName evidence="2 3">Transferase</fullName>
    </submittedName>
</protein>
<dbReference type="InterPro" id="IPR001451">
    <property type="entry name" value="Hexapep"/>
</dbReference>
<dbReference type="Pfam" id="PF00132">
    <property type="entry name" value="Hexapep"/>
    <property type="match status" value="1"/>
</dbReference>
<dbReference type="InterPro" id="IPR051159">
    <property type="entry name" value="Hexapeptide_acetyltransf"/>
</dbReference>
<dbReference type="Proteomes" id="UP000596196">
    <property type="component" value="Chromosome"/>
</dbReference>
<gene>
    <name evidence="2" type="ORF">BW900_12835</name>
    <name evidence="3" type="ORF">I6G81_26270</name>
</gene>
<dbReference type="SUPFAM" id="SSF51161">
    <property type="entry name" value="Trimeric LpxA-like enzymes"/>
    <property type="match status" value="1"/>
</dbReference>
<dbReference type="CDD" id="cd04647">
    <property type="entry name" value="LbH_MAT_like"/>
    <property type="match status" value="1"/>
</dbReference>
<evidence type="ECO:0000256" key="1">
    <source>
        <dbReference type="SAM" id="Phobius"/>
    </source>
</evidence>
<dbReference type="EMBL" id="MUAI01000008">
    <property type="protein sequence ID" value="OOR06292.1"/>
    <property type="molecule type" value="Genomic_DNA"/>
</dbReference>
<keyword evidence="1" id="KW-0472">Membrane</keyword>
<dbReference type="EMBL" id="CP065877">
    <property type="protein sequence ID" value="QQA15828.1"/>
    <property type="molecule type" value="Genomic_DNA"/>
</dbReference>